<keyword evidence="2" id="KW-0812">Transmembrane</keyword>
<sequence>MPFKLKHINWKYIFGEILLLFVGINLAIWFNDWNASRAIQKNKEIALTKIKVELEANLEQLAENHTENQKIPKFFQELDSLKNDEDELLLTPQRWNAFVNSYPDLIETIDSVSVGNGKYKYEGDTTIFLEITDLSNIAWEISKSTGIFHEFGYDCLYELQGIYHTQNLVKSELKKATEALGNKSIDDLIRVLNFMGQLEEQLENQYRDMIENIGNCE</sequence>
<comment type="caution">
    <text evidence="3">The sequence shown here is derived from an EMBL/GenBank/DDBJ whole genome shotgun (WGS) entry which is preliminary data.</text>
</comment>
<reference evidence="3 4" key="1">
    <citation type="submission" date="2019-05" db="EMBL/GenBank/DDBJ databases">
        <title>Flagellimonas sp. AsT0115, sp. nov., isolated from a marine red algae, Asparagopsis taxiformis.</title>
        <authorList>
            <person name="Kim J."/>
            <person name="Jeong S.E."/>
            <person name="Jeon C.O."/>
        </authorList>
    </citation>
    <scope>NUCLEOTIDE SEQUENCE [LARGE SCALE GENOMIC DNA]</scope>
    <source>
        <strain evidence="3 4">AsT0115</strain>
    </source>
</reference>
<keyword evidence="2" id="KW-0472">Membrane</keyword>
<protein>
    <submittedName>
        <fullName evidence="3">Uncharacterized protein</fullName>
    </submittedName>
</protein>
<name>A0ABY2WLF3_9FLAO</name>
<feature type="transmembrane region" description="Helical" evidence="2">
    <location>
        <begin position="12"/>
        <end position="30"/>
    </location>
</feature>
<keyword evidence="1" id="KW-0175">Coiled coil</keyword>
<evidence type="ECO:0000313" key="4">
    <source>
        <dbReference type="Proteomes" id="UP000751614"/>
    </source>
</evidence>
<keyword evidence="4" id="KW-1185">Reference proteome</keyword>
<evidence type="ECO:0000313" key="3">
    <source>
        <dbReference type="EMBL" id="TMU55692.1"/>
    </source>
</evidence>
<organism evidence="3 4">
    <name type="scientific">Flagellimonas algicola</name>
    <dbReference type="NCBI Taxonomy" id="2583815"/>
    <lineage>
        <taxon>Bacteria</taxon>
        <taxon>Pseudomonadati</taxon>
        <taxon>Bacteroidota</taxon>
        <taxon>Flavobacteriia</taxon>
        <taxon>Flavobacteriales</taxon>
        <taxon>Flavobacteriaceae</taxon>
        <taxon>Flagellimonas</taxon>
    </lineage>
</organism>
<dbReference type="Proteomes" id="UP000751614">
    <property type="component" value="Unassembled WGS sequence"/>
</dbReference>
<dbReference type="RefSeq" id="WP_138838096.1">
    <property type="nucleotide sequence ID" value="NZ_VCNI01000002.1"/>
</dbReference>
<evidence type="ECO:0000256" key="1">
    <source>
        <dbReference type="SAM" id="Coils"/>
    </source>
</evidence>
<dbReference type="EMBL" id="VCNI01000002">
    <property type="protein sequence ID" value="TMU55692.1"/>
    <property type="molecule type" value="Genomic_DNA"/>
</dbReference>
<keyword evidence="2" id="KW-1133">Transmembrane helix</keyword>
<accession>A0ABY2WLF3</accession>
<proteinExistence type="predicted"/>
<gene>
    <name evidence="3" type="ORF">FGG15_16140</name>
</gene>
<feature type="coiled-coil region" evidence="1">
    <location>
        <begin position="44"/>
        <end position="71"/>
    </location>
</feature>
<evidence type="ECO:0000256" key="2">
    <source>
        <dbReference type="SAM" id="Phobius"/>
    </source>
</evidence>